<keyword evidence="10" id="KW-1185">Reference proteome</keyword>
<keyword evidence="1" id="KW-0723">Serine/threonine-protein kinase</keyword>
<keyword evidence="5 6" id="KW-0067">ATP-binding</keyword>
<evidence type="ECO:0000313" key="9">
    <source>
        <dbReference type="EMBL" id="KAG5261247.1"/>
    </source>
</evidence>
<feature type="binding site" evidence="6">
    <location>
        <position position="318"/>
    </location>
    <ligand>
        <name>ATP</name>
        <dbReference type="ChEBI" id="CHEBI:30616"/>
    </ligand>
</feature>
<protein>
    <recommendedName>
        <fullName evidence="8">Protein kinase domain-containing protein</fullName>
    </recommendedName>
</protein>
<dbReference type="PANTHER" id="PTHR11584">
    <property type="entry name" value="SERINE/THREONINE PROTEIN KINASE"/>
    <property type="match status" value="1"/>
</dbReference>
<feature type="compositionally biased region" description="Low complexity" evidence="7">
    <location>
        <begin position="218"/>
        <end position="230"/>
    </location>
</feature>
<evidence type="ECO:0000259" key="8">
    <source>
        <dbReference type="PROSITE" id="PS50011"/>
    </source>
</evidence>
<dbReference type="GO" id="GO:0035556">
    <property type="term" value="P:intracellular signal transduction"/>
    <property type="evidence" value="ECO:0007669"/>
    <property type="project" value="UniProtKB-ARBA"/>
</dbReference>
<keyword evidence="4" id="KW-0418">Kinase</keyword>
<dbReference type="InterPro" id="IPR017441">
    <property type="entry name" value="Protein_kinase_ATP_BS"/>
</dbReference>
<dbReference type="InterPro" id="IPR011009">
    <property type="entry name" value="Kinase-like_dom_sf"/>
</dbReference>
<dbReference type="Proteomes" id="UP000823561">
    <property type="component" value="Chromosome 24"/>
</dbReference>
<dbReference type="PROSITE" id="PS00107">
    <property type="entry name" value="PROTEIN_KINASE_ATP"/>
    <property type="match status" value="1"/>
</dbReference>
<evidence type="ECO:0000256" key="6">
    <source>
        <dbReference type="PROSITE-ProRule" id="PRU10141"/>
    </source>
</evidence>
<evidence type="ECO:0000256" key="4">
    <source>
        <dbReference type="ARBA" id="ARBA00022777"/>
    </source>
</evidence>
<dbReference type="PROSITE" id="PS50011">
    <property type="entry name" value="PROTEIN_KINASE_DOM"/>
    <property type="match status" value="1"/>
</dbReference>
<accession>A0AAV6FIX3</accession>
<gene>
    <name evidence="9" type="ORF">AALO_G00301710</name>
</gene>
<dbReference type="EMBL" id="JADWDJ010000024">
    <property type="protein sequence ID" value="KAG5261247.1"/>
    <property type="molecule type" value="Genomic_DNA"/>
</dbReference>
<evidence type="ECO:0000256" key="5">
    <source>
        <dbReference type="ARBA" id="ARBA00022840"/>
    </source>
</evidence>
<dbReference type="GO" id="GO:0004674">
    <property type="term" value="F:protein serine/threonine kinase activity"/>
    <property type="evidence" value="ECO:0007669"/>
    <property type="project" value="UniProtKB-KW"/>
</dbReference>
<reference evidence="9" key="1">
    <citation type="submission" date="2020-10" db="EMBL/GenBank/DDBJ databases">
        <title>Chromosome-scale genome assembly of the Allis shad, Alosa alosa.</title>
        <authorList>
            <person name="Margot Z."/>
            <person name="Christophe K."/>
            <person name="Cabau C."/>
            <person name="Louis A."/>
            <person name="Berthelot C."/>
            <person name="Parey E."/>
            <person name="Roest Crollius H."/>
            <person name="Montfort J."/>
            <person name="Robinson-Rechavi M."/>
            <person name="Bucao C."/>
            <person name="Bouchez O."/>
            <person name="Gislard M."/>
            <person name="Lluch J."/>
            <person name="Milhes M."/>
            <person name="Lampietro C."/>
            <person name="Lopez Roques C."/>
            <person name="Donnadieu C."/>
            <person name="Braasch I."/>
            <person name="Desvignes T."/>
            <person name="Postlethwait J."/>
            <person name="Bobe J."/>
            <person name="Guiguen Y."/>
        </authorList>
    </citation>
    <scope>NUCLEOTIDE SEQUENCE</scope>
    <source>
        <strain evidence="9">M-15738</strain>
        <tissue evidence="9">Blood</tissue>
    </source>
</reference>
<dbReference type="InterPro" id="IPR008271">
    <property type="entry name" value="Ser/Thr_kinase_AS"/>
</dbReference>
<proteinExistence type="predicted"/>
<dbReference type="GO" id="GO:0005524">
    <property type="term" value="F:ATP binding"/>
    <property type="evidence" value="ECO:0007669"/>
    <property type="project" value="UniProtKB-UniRule"/>
</dbReference>
<evidence type="ECO:0000313" key="10">
    <source>
        <dbReference type="Proteomes" id="UP000823561"/>
    </source>
</evidence>
<comment type="caution">
    <text evidence="9">The sequence shown here is derived from an EMBL/GenBank/DDBJ whole genome shotgun (WGS) entry which is preliminary data.</text>
</comment>
<dbReference type="InterPro" id="IPR000719">
    <property type="entry name" value="Prot_kinase_dom"/>
</dbReference>
<feature type="compositionally biased region" description="Acidic residues" evidence="7">
    <location>
        <begin position="193"/>
        <end position="217"/>
    </location>
</feature>
<dbReference type="SUPFAM" id="SSF56112">
    <property type="entry name" value="Protein kinase-like (PK-like)"/>
    <property type="match status" value="1"/>
</dbReference>
<feature type="region of interest" description="Disordered" evidence="7">
    <location>
        <begin position="193"/>
        <end position="230"/>
    </location>
</feature>
<organism evidence="9 10">
    <name type="scientific">Alosa alosa</name>
    <name type="common">allis shad</name>
    <dbReference type="NCBI Taxonomy" id="278164"/>
    <lineage>
        <taxon>Eukaryota</taxon>
        <taxon>Metazoa</taxon>
        <taxon>Chordata</taxon>
        <taxon>Craniata</taxon>
        <taxon>Vertebrata</taxon>
        <taxon>Euteleostomi</taxon>
        <taxon>Actinopterygii</taxon>
        <taxon>Neopterygii</taxon>
        <taxon>Teleostei</taxon>
        <taxon>Clupei</taxon>
        <taxon>Clupeiformes</taxon>
        <taxon>Clupeoidei</taxon>
        <taxon>Clupeidae</taxon>
        <taxon>Alosa</taxon>
    </lineage>
</organism>
<dbReference type="CDD" id="cd14014">
    <property type="entry name" value="STKc_PknB_like"/>
    <property type="match status" value="1"/>
</dbReference>
<dbReference type="Gene3D" id="1.10.510.10">
    <property type="entry name" value="Transferase(Phosphotransferase) domain 1"/>
    <property type="match status" value="1"/>
</dbReference>
<keyword evidence="3 6" id="KW-0547">Nucleotide-binding</keyword>
<dbReference type="Pfam" id="PF00069">
    <property type="entry name" value="Pkinase"/>
    <property type="match status" value="1"/>
</dbReference>
<dbReference type="PANTHER" id="PTHR11584:SF369">
    <property type="entry name" value="MITOGEN-ACTIVATED PROTEIN KINASE KINASE KINASE 19-RELATED"/>
    <property type="match status" value="1"/>
</dbReference>
<evidence type="ECO:0000256" key="7">
    <source>
        <dbReference type="SAM" id="MobiDB-lite"/>
    </source>
</evidence>
<dbReference type="SMART" id="SM00220">
    <property type="entry name" value="S_TKc"/>
    <property type="match status" value="1"/>
</dbReference>
<feature type="domain" description="Protein kinase" evidence="8">
    <location>
        <begin position="291"/>
        <end position="551"/>
    </location>
</feature>
<sequence>MDRVREYDNLKQQLENGELTQKGFDTRVKKLLVAKETGQSEGSSSSSNDYLTAAEAFAKAKHLVQPQVVKKKQYPLAVKPSKSSLLKVKMAPMEWRPRTTKRSGKYQKIILEEIPPRVVLQGDETYDDLLKIGQEMFWPDKHDQSEFTLCHGDGSRWTKVEFSAEFKTVSDMTTPWKRTLYVGRRELEVICVDDETTAPDEEDEEDMDQSMFDEDSSAESARGSSAGTAAAQHISNLRVNSESTAEAAVGENWTSESAVEGNESVKASHDPILPSLYLPRVPYVDSSLIKYDERLLLGEGTFGQVYGGSYQGTPAAVKRIVLGSAKAEEQDIHHEINVSLRLSHPNIVRLLAAARSDTCFLLATEYIHGAPLDVVINSDSCIVKLEGHDDEFIALDLAMATEYIHAQQVIHQDLKPANVMIQLQSKRAVLTDWGLANIRDTVQLRQGSRAQGQAVGPMGGTFLYMAPECILHFQDASWYTDMWSLGATYLELFTRSSPWLIRKQRALAALMASKTPPHALQSLNEKYHFLGTLLNYEPQSRPNASGVVEFLKSGLGLDLESRYGYKW</sequence>
<evidence type="ECO:0000256" key="3">
    <source>
        <dbReference type="ARBA" id="ARBA00022741"/>
    </source>
</evidence>
<evidence type="ECO:0000256" key="2">
    <source>
        <dbReference type="ARBA" id="ARBA00022679"/>
    </source>
</evidence>
<dbReference type="PROSITE" id="PS00108">
    <property type="entry name" value="PROTEIN_KINASE_ST"/>
    <property type="match status" value="1"/>
</dbReference>
<keyword evidence="2" id="KW-0808">Transferase</keyword>
<evidence type="ECO:0000256" key="1">
    <source>
        <dbReference type="ARBA" id="ARBA00022527"/>
    </source>
</evidence>
<dbReference type="AlphaFoldDB" id="A0AAV6FIX3"/>
<name>A0AAV6FIX3_9TELE</name>